<gene>
    <name evidence="3" type="ORF">QOZ93_002657</name>
</gene>
<feature type="coiled-coil region" evidence="1">
    <location>
        <begin position="27"/>
        <end position="68"/>
    </location>
</feature>
<evidence type="ECO:0000256" key="1">
    <source>
        <dbReference type="SAM" id="Coils"/>
    </source>
</evidence>
<sequence length="71" mass="8236">MKKRFGILLVILFIASIGFILFNNSSIKTLKTSNQDLKVKVEKLEKQKNTLDSEKQKLLQDKKTIEDKLNK</sequence>
<evidence type="ECO:0000256" key="2">
    <source>
        <dbReference type="SAM" id="Phobius"/>
    </source>
</evidence>
<dbReference type="EMBL" id="JAUSWN010000033">
    <property type="protein sequence ID" value="MDQ0480907.1"/>
    <property type="molecule type" value="Genomic_DNA"/>
</dbReference>
<feature type="transmembrane region" description="Helical" evidence="2">
    <location>
        <begin position="6"/>
        <end position="23"/>
    </location>
</feature>
<reference evidence="3 4" key="1">
    <citation type="submission" date="2023-07" db="EMBL/GenBank/DDBJ databases">
        <title>Genomic Encyclopedia of Type Strains, Phase IV (KMG-IV): sequencing the most valuable type-strain genomes for metagenomic binning, comparative biology and taxonomic classification.</title>
        <authorList>
            <person name="Goeker M."/>
        </authorList>
    </citation>
    <scope>NUCLEOTIDE SEQUENCE [LARGE SCALE GENOMIC DNA]</scope>
    <source>
        <strain evidence="3 4">DSM 1400</strain>
    </source>
</reference>
<keyword evidence="2" id="KW-0812">Transmembrane</keyword>
<evidence type="ECO:0000313" key="4">
    <source>
        <dbReference type="Proteomes" id="UP001224418"/>
    </source>
</evidence>
<comment type="caution">
    <text evidence="3">The sequence shown here is derived from an EMBL/GenBank/DDBJ whole genome shotgun (WGS) entry which is preliminary data.</text>
</comment>
<keyword evidence="2" id="KW-0472">Membrane</keyword>
<organism evidence="3 4">
    <name type="scientific">Hathewaya limosa</name>
    <name type="common">Clostridium limosum</name>
    <dbReference type="NCBI Taxonomy" id="1536"/>
    <lineage>
        <taxon>Bacteria</taxon>
        <taxon>Bacillati</taxon>
        <taxon>Bacillota</taxon>
        <taxon>Clostridia</taxon>
        <taxon>Eubacteriales</taxon>
        <taxon>Clostridiaceae</taxon>
        <taxon>Hathewaya</taxon>
    </lineage>
</organism>
<evidence type="ECO:0000313" key="3">
    <source>
        <dbReference type="EMBL" id="MDQ0480907.1"/>
    </source>
</evidence>
<keyword evidence="2" id="KW-1133">Transmembrane helix</keyword>
<dbReference type="Proteomes" id="UP001224418">
    <property type="component" value="Unassembled WGS sequence"/>
</dbReference>
<accession>A0ABU0JUX6</accession>
<protein>
    <submittedName>
        <fullName evidence="3">Uncharacterized protein</fullName>
    </submittedName>
</protein>
<keyword evidence="4" id="KW-1185">Reference proteome</keyword>
<keyword evidence="1" id="KW-0175">Coiled coil</keyword>
<proteinExistence type="predicted"/>
<dbReference type="RefSeq" id="WP_111941274.1">
    <property type="nucleotide sequence ID" value="NZ_BAAACJ010000028.1"/>
</dbReference>
<name>A0ABU0JUX6_HATLI</name>